<protein>
    <recommendedName>
        <fullName evidence="4">Cytochrome P450</fullName>
    </recommendedName>
</protein>
<dbReference type="Proteomes" id="UP001595075">
    <property type="component" value="Unassembled WGS sequence"/>
</dbReference>
<evidence type="ECO:0008006" key="4">
    <source>
        <dbReference type="Google" id="ProtNLM"/>
    </source>
</evidence>
<feature type="chain" id="PRO_5046073947" description="Cytochrome P450" evidence="1">
    <location>
        <begin position="19"/>
        <end position="229"/>
    </location>
</feature>
<reference evidence="2 3" key="1">
    <citation type="journal article" date="2024" name="Commun. Biol.">
        <title>Comparative genomic analysis of thermophilic fungi reveals convergent evolutionary adaptations and gene losses.</title>
        <authorList>
            <person name="Steindorff A.S."/>
            <person name="Aguilar-Pontes M.V."/>
            <person name="Robinson A.J."/>
            <person name="Andreopoulos B."/>
            <person name="LaButti K."/>
            <person name="Kuo A."/>
            <person name="Mondo S."/>
            <person name="Riley R."/>
            <person name="Otillar R."/>
            <person name="Haridas S."/>
            <person name="Lipzen A."/>
            <person name="Grimwood J."/>
            <person name="Schmutz J."/>
            <person name="Clum A."/>
            <person name="Reid I.D."/>
            <person name="Moisan M.C."/>
            <person name="Butler G."/>
            <person name="Nguyen T.T.M."/>
            <person name="Dewar K."/>
            <person name="Conant G."/>
            <person name="Drula E."/>
            <person name="Henrissat B."/>
            <person name="Hansel C."/>
            <person name="Singer S."/>
            <person name="Hutchinson M.I."/>
            <person name="de Vries R.P."/>
            <person name="Natvig D.O."/>
            <person name="Powell A.J."/>
            <person name="Tsang A."/>
            <person name="Grigoriev I.V."/>
        </authorList>
    </citation>
    <scope>NUCLEOTIDE SEQUENCE [LARGE SCALE GENOMIC DNA]</scope>
    <source>
        <strain evidence="2 3">CBS 494.80</strain>
    </source>
</reference>
<evidence type="ECO:0000313" key="2">
    <source>
        <dbReference type="EMBL" id="KAL2062742.1"/>
    </source>
</evidence>
<dbReference type="PANTHER" id="PTHR24305">
    <property type="entry name" value="CYTOCHROME P450"/>
    <property type="match status" value="1"/>
</dbReference>
<name>A0ABR4BZ98_9HELO</name>
<sequence length="229" mass="25803">MHLLRFVLLVVIFLGSGTKRFTLPAVSIIRFRIWPSIADDSIDQQARKAHRKCLWIHVAGSHTTAATGTLLFWHLFHNPTALERLQDEIRAAPLVEDDLCYSDSELVGLPYLQGCIQENFRISPVFVMPLIRVVPKGGKMVAGAFIAAGTDVSICKHVLHHDPGVFGENVEDFIPERWLDTEYNCAQYLIALGAGDRSFIRRNIATTEICKLIGFILSKYDLEYHTPGW</sequence>
<gene>
    <name evidence="2" type="ORF">VTL71DRAFT_5814</name>
</gene>
<evidence type="ECO:0000256" key="1">
    <source>
        <dbReference type="SAM" id="SignalP"/>
    </source>
</evidence>
<accession>A0ABR4BZ98</accession>
<dbReference type="InterPro" id="IPR001128">
    <property type="entry name" value="Cyt_P450"/>
</dbReference>
<evidence type="ECO:0000313" key="3">
    <source>
        <dbReference type="Proteomes" id="UP001595075"/>
    </source>
</evidence>
<dbReference type="PANTHER" id="PTHR24305:SF103">
    <property type="entry name" value="P450, PUTATIVE (EUROFUNG)-RELATED"/>
    <property type="match status" value="1"/>
</dbReference>
<dbReference type="EMBL" id="JAZHXI010000016">
    <property type="protein sequence ID" value="KAL2062742.1"/>
    <property type="molecule type" value="Genomic_DNA"/>
</dbReference>
<proteinExistence type="predicted"/>
<feature type="signal peptide" evidence="1">
    <location>
        <begin position="1"/>
        <end position="18"/>
    </location>
</feature>
<keyword evidence="3" id="KW-1185">Reference proteome</keyword>
<organism evidence="2 3">
    <name type="scientific">Oculimacula yallundae</name>
    <dbReference type="NCBI Taxonomy" id="86028"/>
    <lineage>
        <taxon>Eukaryota</taxon>
        <taxon>Fungi</taxon>
        <taxon>Dikarya</taxon>
        <taxon>Ascomycota</taxon>
        <taxon>Pezizomycotina</taxon>
        <taxon>Leotiomycetes</taxon>
        <taxon>Helotiales</taxon>
        <taxon>Ploettnerulaceae</taxon>
        <taxon>Oculimacula</taxon>
    </lineage>
</organism>
<dbReference type="SUPFAM" id="SSF48264">
    <property type="entry name" value="Cytochrome P450"/>
    <property type="match status" value="1"/>
</dbReference>
<dbReference type="Gene3D" id="1.10.630.10">
    <property type="entry name" value="Cytochrome P450"/>
    <property type="match status" value="1"/>
</dbReference>
<dbReference type="InterPro" id="IPR036396">
    <property type="entry name" value="Cyt_P450_sf"/>
</dbReference>
<comment type="caution">
    <text evidence="2">The sequence shown here is derived from an EMBL/GenBank/DDBJ whole genome shotgun (WGS) entry which is preliminary data.</text>
</comment>
<dbReference type="Pfam" id="PF00067">
    <property type="entry name" value="p450"/>
    <property type="match status" value="1"/>
</dbReference>
<keyword evidence="1" id="KW-0732">Signal</keyword>
<dbReference type="InterPro" id="IPR050121">
    <property type="entry name" value="Cytochrome_P450_monoxygenase"/>
</dbReference>